<organism evidence="1 2">
    <name type="scientific">Salinimicrobium oceani</name>
    <dbReference type="NCBI Taxonomy" id="2722702"/>
    <lineage>
        <taxon>Bacteria</taxon>
        <taxon>Pseudomonadati</taxon>
        <taxon>Bacteroidota</taxon>
        <taxon>Flavobacteriia</taxon>
        <taxon>Flavobacteriales</taxon>
        <taxon>Flavobacteriaceae</taxon>
        <taxon>Salinimicrobium</taxon>
    </lineage>
</organism>
<dbReference type="Gene3D" id="3.30.420.40">
    <property type="match status" value="2"/>
</dbReference>
<keyword evidence="2" id="KW-1185">Reference proteome</keyword>
<proteinExistence type="predicted"/>
<gene>
    <name evidence="1" type="ORF">HC175_13310</name>
</gene>
<keyword evidence="1" id="KW-0418">Kinase</keyword>
<dbReference type="PANTHER" id="PTHR30605">
    <property type="entry name" value="ANHYDRO-N-ACETYLMURAMIC ACID KINASE"/>
    <property type="match status" value="1"/>
</dbReference>
<dbReference type="Proteomes" id="UP000703674">
    <property type="component" value="Unassembled WGS sequence"/>
</dbReference>
<dbReference type="SUPFAM" id="SSF53067">
    <property type="entry name" value="Actin-like ATPase domain"/>
    <property type="match status" value="1"/>
</dbReference>
<dbReference type="InterPro" id="IPR043129">
    <property type="entry name" value="ATPase_NBD"/>
</dbReference>
<dbReference type="EMBL" id="JAAVJR010000009">
    <property type="protein sequence ID" value="NJW53896.1"/>
    <property type="molecule type" value="Genomic_DNA"/>
</dbReference>
<dbReference type="RefSeq" id="WP_168139001.1">
    <property type="nucleotide sequence ID" value="NZ_JAAVJR010000009.1"/>
</dbReference>
<protein>
    <submittedName>
        <fullName evidence="1">Anhydro-N-acetylmuramic acid kinase</fullName>
        <ecNumber evidence="1">2.7.1.170</ecNumber>
    </submittedName>
</protein>
<sequence length="356" mass="39397">MKENNYNVIGVMSGTSLDGIDLAHVELTFSGTWKYKIITSETIPYSAQWQKLLSEAINFSSEKLNQLNEDYTEYLAEVISEFLSKNGIFDTNAICSHGHTIKHEPEKGITLQIGNLPKLADLLQQTVVCDFRSEDVEYGGQGAPLVPIGDELLFGKYDYCLNLGGFANISTSKEGKRIAYDICAVNTVLNWLSQKLNLEYDSGGKVAASGNLDHELLKQLEKIPFYEQEPPKSLGMEWVNEQILPLLMPKIDIPSALHTYVVHIGRQIGKQVKNGNLVVTGGGAFNSFLISQIREHTNAKIIIPSADTVNYKEALIFAFLGVLKLRGEINVYSSVTGASHDHSSGKIYYPGQTNNF</sequence>
<dbReference type="NCBIfam" id="NF007144">
    <property type="entry name" value="PRK09585.2-3"/>
    <property type="match status" value="1"/>
</dbReference>
<dbReference type="InterPro" id="IPR005338">
    <property type="entry name" value="Anhydro_N_Ac-Mur_kinase"/>
</dbReference>
<dbReference type="GO" id="GO:0016301">
    <property type="term" value="F:kinase activity"/>
    <property type="evidence" value="ECO:0007669"/>
    <property type="project" value="UniProtKB-KW"/>
</dbReference>
<dbReference type="PANTHER" id="PTHR30605:SF0">
    <property type="entry name" value="ANHYDRO-N-ACETYLMURAMIC ACID KINASE"/>
    <property type="match status" value="1"/>
</dbReference>
<keyword evidence="1" id="KW-0808">Transferase</keyword>
<accession>A0ABX1D4I8</accession>
<dbReference type="EC" id="2.7.1.170" evidence="1"/>
<evidence type="ECO:0000313" key="2">
    <source>
        <dbReference type="Proteomes" id="UP000703674"/>
    </source>
</evidence>
<comment type="caution">
    <text evidence="1">The sequence shown here is derived from an EMBL/GenBank/DDBJ whole genome shotgun (WGS) entry which is preliminary data.</text>
</comment>
<name>A0ABX1D4I8_9FLAO</name>
<reference evidence="1 2" key="1">
    <citation type="submission" date="2020-03" db="EMBL/GenBank/DDBJ databases">
        <title>Salinimicrobium sp. nov, isolated from SCS.</title>
        <authorList>
            <person name="Cao W.R."/>
        </authorList>
    </citation>
    <scope>NUCLEOTIDE SEQUENCE [LARGE SCALE GENOMIC DNA]</scope>
    <source>
        <strain evidence="2">J15B91</strain>
    </source>
</reference>
<evidence type="ECO:0000313" key="1">
    <source>
        <dbReference type="EMBL" id="NJW53896.1"/>
    </source>
</evidence>
<dbReference type="Pfam" id="PF03702">
    <property type="entry name" value="AnmK"/>
    <property type="match status" value="1"/>
</dbReference>